<name>A0A9D5JWJ1_9BACT</name>
<evidence type="ECO:0000313" key="3">
    <source>
        <dbReference type="Proteomes" id="UP000649604"/>
    </source>
</evidence>
<accession>A0A9D5JWJ1</accession>
<gene>
    <name evidence="2" type="ORF">GF339_12740</name>
</gene>
<dbReference type="InterPro" id="IPR027417">
    <property type="entry name" value="P-loop_NTPase"/>
</dbReference>
<evidence type="ECO:0000313" key="2">
    <source>
        <dbReference type="EMBL" id="MBD3325450.1"/>
    </source>
</evidence>
<comment type="caution">
    <text evidence="2">The sequence shown here is derived from an EMBL/GenBank/DDBJ whole genome shotgun (WGS) entry which is preliminary data.</text>
</comment>
<dbReference type="EMBL" id="WJJP01000415">
    <property type="protein sequence ID" value="MBD3325450.1"/>
    <property type="molecule type" value="Genomic_DNA"/>
</dbReference>
<dbReference type="SUPFAM" id="SSF52540">
    <property type="entry name" value="P-loop containing nucleoside triphosphate hydrolases"/>
    <property type="match status" value="1"/>
</dbReference>
<protein>
    <recommendedName>
        <fullName evidence="1">Sulfotransferase domain-containing protein</fullName>
    </recommendedName>
</protein>
<dbReference type="AlphaFoldDB" id="A0A9D5JWJ1"/>
<sequence length="279" mass="32347">MNQSKNFVLTGMPRSGTTYLACVLYYPPHVITISEAKGCWKHGFQQHGKGTWFVQMFDEFRTNILQGKNVPTFEGTPGFLGHTRVDTWNQKKIMRRIEAHPDFALGMKNPEVFLELLESFSRAEIRCVITVRHPLFVINSWVKRGEQQVARGKSLEHTFANGKSVTYHSPLPDVVDRRIDLHNYFARHIIRYKHDPNIMLIRYEDWFTDPQQLSRVCHFLEIPSLGYLRPAPLLPDPLILARDEQARILRGCSIAEELGYPVKNHTLKAQNLPVRKPYL</sequence>
<feature type="domain" description="Sulfotransferase" evidence="1">
    <location>
        <begin position="6"/>
        <end position="224"/>
    </location>
</feature>
<dbReference type="Gene3D" id="3.40.50.300">
    <property type="entry name" value="P-loop containing nucleotide triphosphate hydrolases"/>
    <property type="match status" value="1"/>
</dbReference>
<dbReference type="GO" id="GO:0008146">
    <property type="term" value="F:sulfotransferase activity"/>
    <property type="evidence" value="ECO:0007669"/>
    <property type="project" value="InterPro"/>
</dbReference>
<dbReference type="Proteomes" id="UP000649604">
    <property type="component" value="Unassembled WGS sequence"/>
</dbReference>
<evidence type="ECO:0000259" key="1">
    <source>
        <dbReference type="Pfam" id="PF00685"/>
    </source>
</evidence>
<organism evidence="2 3">
    <name type="scientific">candidate division KSB3 bacterium</name>
    <dbReference type="NCBI Taxonomy" id="2044937"/>
    <lineage>
        <taxon>Bacteria</taxon>
        <taxon>candidate division KSB3</taxon>
    </lineage>
</organism>
<dbReference type="InterPro" id="IPR000863">
    <property type="entry name" value="Sulfotransferase_dom"/>
</dbReference>
<proteinExistence type="predicted"/>
<reference evidence="2" key="1">
    <citation type="submission" date="2019-11" db="EMBL/GenBank/DDBJ databases">
        <title>Microbial mats filling the niche in hypersaline microbial mats.</title>
        <authorList>
            <person name="Wong H.L."/>
            <person name="Macleod F.I."/>
            <person name="White R.A. III"/>
            <person name="Burns B.P."/>
        </authorList>
    </citation>
    <scope>NUCLEOTIDE SEQUENCE</scope>
    <source>
        <strain evidence="2">Rbin_158</strain>
    </source>
</reference>
<dbReference type="Pfam" id="PF00685">
    <property type="entry name" value="Sulfotransfer_1"/>
    <property type="match status" value="1"/>
</dbReference>